<reference evidence="2 3" key="1">
    <citation type="submission" date="2020-04" db="EMBL/GenBank/DDBJ databases">
        <title>Genome sequence for Sphingorhabdus sp. strain M1.</title>
        <authorList>
            <person name="Park S.-J."/>
        </authorList>
    </citation>
    <scope>NUCLEOTIDE SEQUENCE [LARGE SCALE GENOMIC DNA]</scope>
    <source>
        <strain evidence="2 3">JK6</strain>
    </source>
</reference>
<proteinExistence type="predicted"/>
<keyword evidence="1" id="KW-0472">Membrane</keyword>
<evidence type="ECO:0000256" key="1">
    <source>
        <dbReference type="SAM" id="Phobius"/>
    </source>
</evidence>
<dbReference type="RefSeq" id="WP_168818926.1">
    <property type="nucleotide sequence ID" value="NZ_CP051217.1"/>
</dbReference>
<gene>
    <name evidence="2" type="ORF">HF685_07125</name>
</gene>
<dbReference type="AlphaFoldDB" id="A0A6H2DL60"/>
<protein>
    <recommendedName>
        <fullName evidence="4">MAPEG family protein</fullName>
    </recommendedName>
</protein>
<feature type="transmembrane region" description="Helical" evidence="1">
    <location>
        <begin position="66"/>
        <end position="85"/>
    </location>
</feature>
<accession>A0A6H2DL60</accession>
<feature type="transmembrane region" description="Helical" evidence="1">
    <location>
        <begin position="38"/>
        <end position="59"/>
    </location>
</feature>
<name>A0A6H2DL60_9SPHN</name>
<dbReference type="Proteomes" id="UP000501600">
    <property type="component" value="Chromosome"/>
</dbReference>
<organism evidence="2 3">
    <name type="scientific">Parasphingorhabdus halotolerans</name>
    <dbReference type="NCBI Taxonomy" id="2725558"/>
    <lineage>
        <taxon>Bacteria</taxon>
        <taxon>Pseudomonadati</taxon>
        <taxon>Pseudomonadota</taxon>
        <taxon>Alphaproteobacteria</taxon>
        <taxon>Sphingomonadales</taxon>
        <taxon>Sphingomonadaceae</taxon>
        <taxon>Parasphingorhabdus</taxon>
    </lineage>
</organism>
<dbReference type="KEGG" id="phao:HF685_07125"/>
<evidence type="ECO:0000313" key="2">
    <source>
        <dbReference type="EMBL" id="QJB69084.1"/>
    </source>
</evidence>
<evidence type="ECO:0008006" key="4">
    <source>
        <dbReference type="Google" id="ProtNLM"/>
    </source>
</evidence>
<keyword evidence="1" id="KW-0812">Transmembrane</keyword>
<keyword evidence="1" id="KW-1133">Transmembrane helix</keyword>
<evidence type="ECO:0000313" key="3">
    <source>
        <dbReference type="Proteomes" id="UP000501600"/>
    </source>
</evidence>
<dbReference type="EMBL" id="CP051217">
    <property type="protein sequence ID" value="QJB69084.1"/>
    <property type="molecule type" value="Genomic_DNA"/>
</dbReference>
<sequence>MFILIIFICGIANFAMHKAMMESNHPMISEARTSFSKFLGPYGSYILEFIMLAAALIFANMGMLSAVIFYCVYTLANGAGAWVLFSNKP</sequence>
<keyword evidence="3" id="KW-1185">Reference proteome</keyword>